<organism evidence="1">
    <name type="scientific">marine metagenome</name>
    <dbReference type="NCBI Taxonomy" id="408172"/>
    <lineage>
        <taxon>unclassified sequences</taxon>
        <taxon>metagenomes</taxon>
        <taxon>ecological metagenomes</taxon>
    </lineage>
</organism>
<dbReference type="EMBL" id="UINC01029822">
    <property type="protein sequence ID" value="SVB13205.1"/>
    <property type="molecule type" value="Genomic_DNA"/>
</dbReference>
<evidence type="ECO:0000313" key="1">
    <source>
        <dbReference type="EMBL" id="SVB13205.1"/>
    </source>
</evidence>
<gene>
    <name evidence="1" type="ORF">METZ01_LOCUS166059</name>
</gene>
<dbReference type="AlphaFoldDB" id="A0A382BHB5"/>
<reference evidence="1" key="1">
    <citation type="submission" date="2018-05" db="EMBL/GenBank/DDBJ databases">
        <authorList>
            <person name="Lanie J.A."/>
            <person name="Ng W.-L."/>
            <person name="Kazmierczak K.M."/>
            <person name="Andrzejewski T.M."/>
            <person name="Davidsen T.M."/>
            <person name="Wayne K.J."/>
            <person name="Tettelin H."/>
            <person name="Glass J.I."/>
            <person name="Rusch D."/>
            <person name="Podicherti R."/>
            <person name="Tsui H.-C.T."/>
            <person name="Winkler M.E."/>
        </authorList>
    </citation>
    <scope>NUCLEOTIDE SEQUENCE</scope>
</reference>
<accession>A0A382BHB5</accession>
<sequence>MKPSTMINFYSIKTVSIKTLNLLIHPLFN</sequence>
<proteinExistence type="predicted"/>
<name>A0A382BHB5_9ZZZZ</name>
<protein>
    <submittedName>
        <fullName evidence="1">Uncharacterized protein</fullName>
    </submittedName>
</protein>